<dbReference type="Proteomes" id="UP000215767">
    <property type="component" value="Unassembled WGS sequence"/>
</dbReference>
<evidence type="ECO:0000256" key="1">
    <source>
        <dbReference type="ARBA" id="ARBA00022679"/>
    </source>
</evidence>
<name>A0A261UDV0_9BORD</name>
<accession>A0A261UDV0</accession>
<protein>
    <recommendedName>
        <fullName evidence="2">4'-phosphopantetheinyl transferase domain-containing protein</fullName>
    </recommendedName>
</protein>
<dbReference type="EMBL" id="NEVS01000004">
    <property type="protein sequence ID" value="OZI60084.1"/>
    <property type="molecule type" value="Genomic_DNA"/>
</dbReference>
<dbReference type="RefSeq" id="WP_094841502.1">
    <property type="nucleotide sequence ID" value="NZ_NEVS01000004.1"/>
</dbReference>
<dbReference type="InterPro" id="IPR037143">
    <property type="entry name" value="4-PPantetheinyl_Trfase_dom_sf"/>
</dbReference>
<evidence type="ECO:0000313" key="3">
    <source>
        <dbReference type="EMBL" id="OZI60084.1"/>
    </source>
</evidence>
<dbReference type="SUPFAM" id="SSF56214">
    <property type="entry name" value="4'-phosphopantetheinyl transferase"/>
    <property type="match status" value="1"/>
</dbReference>
<dbReference type="OrthoDB" id="9808281at2"/>
<comment type="caution">
    <text evidence="3">The sequence shown here is derived from an EMBL/GenBank/DDBJ whole genome shotgun (WGS) entry which is preliminary data.</text>
</comment>
<evidence type="ECO:0000259" key="2">
    <source>
        <dbReference type="Pfam" id="PF01648"/>
    </source>
</evidence>
<evidence type="ECO:0000313" key="4">
    <source>
        <dbReference type="Proteomes" id="UP000215767"/>
    </source>
</evidence>
<feature type="domain" description="4'-phosphopantetheinyl transferase" evidence="2">
    <location>
        <begin position="86"/>
        <end position="159"/>
    </location>
</feature>
<dbReference type="InterPro" id="IPR008278">
    <property type="entry name" value="4-PPantetheinyl_Trfase_dom"/>
</dbReference>
<dbReference type="AlphaFoldDB" id="A0A261UDV0"/>
<dbReference type="Gene3D" id="3.90.470.20">
    <property type="entry name" value="4'-phosphopantetheinyl transferase domain"/>
    <property type="match status" value="1"/>
</dbReference>
<reference evidence="4" key="1">
    <citation type="submission" date="2017-05" db="EMBL/GenBank/DDBJ databases">
        <title>Complete and WGS of Bordetella genogroups.</title>
        <authorList>
            <person name="Spilker T."/>
            <person name="Lipuma J."/>
        </authorList>
    </citation>
    <scope>NUCLEOTIDE SEQUENCE [LARGE SCALE GENOMIC DNA]</scope>
    <source>
        <strain evidence="4">AU8856</strain>
    </source>
</reference>
<keyword evidence="1" id="KW-0808">Transferase</keyword>
<gene>
    <name evidence="3" type="ORF">CAL28_11480</name>
</gene>
<dbReference type="GO" id="GO:0008897">
    <property type="term" value="F:holo-[acyl-carrier-protein] synthase activity"/>
    <property type="evidence" value="ECO:0007669"/>
    <property type="project" value="InterPro"/>
</dbReference>
<sequence>MMTAALTLWWGGPELADRYRADMLHAADRARAGHARSPRAEQDWRVSRALLQQVRSDWPADASPALSLSHSRGYAVVGTAPSGWHLGVDLEAIRPRDTDGVAQWCCTEEERAALAACGSAAARLRAFYQLWTLKESFIKAANLDFPADMRSIGLAPGQSSSGLPCASSPWQGWRLRAPAPGWHAWSAVVDDAWSVSAVWLPARGADHRRDRADGAVIPVWRAARGAASPRIVPAGQWP</sequence>
<keyword evidence="4" id="KW-1185">Reference proteome</keyword>
<organism evidence="3 4">
    <name type="scientific">Bordetella genomosp. 11</name>
    <dbReference type="NCBI Taxonomy" id="1416808"/>
    <lineage>
        <taxon>Bacteria</taxon>
        <taxon>Pseudomonadati</taxon>
        <taxon>Pseudomonadota</taxon>
        <taxon>Betaproteobacteria</taxon>
        <taxon>Burkholderiales</taxon>
        <taxon>Alcaligenaceae</taxon>
        <taxon>Bordetella</taxon>
    </lineage>
</organism>
<dbReference type="Pfam" id="PF01648">
    <property type="entry name" value="ACPS"/>
    <property type="match status" value="1"/>
</dbReference>
<dbReference type="GO" id="GO:0000287">
    <property type="term" value="F:magnesium ion binding"/>
    <property type="evidence" value="ECO:0007669"/>
    <property type="project" value="InterPro"/>
</dbReference>
<proteinExistence type="predicted"/>